<evidence type="ECO:0000313" key="14">
    <source>
        <dbReference type="Proteomes" id="UP000480684"/>
    </source>
</evidence>
<dbReference type="Gene3D" id="3.40.50.11720">
    <property type="entry name" value="3-Deoxy-D-manno-octulosonic-acid transferase, N-terminal domain"/>
    <property type="match status" value="1"/>
</dbReference>
<dbReference type="FunFam" id="3.40.50.2000:FF:000032">
    <property type="entry name" value="3-deoxy-D-manno-octulosonic acid transferase"/>
    <property type="match status" value="1"/>
</dbReference>
<comment type="similarity">
    <text evidence="3">Belongs to the glycosyltransferase group 1 family. Glycosyltransferase 30 subfamily.</text>
</comment>
<feature type="site" description="Transition state stabilizer" evidence="10">
    <location>
        <position position="206"/>
    </location>
</feature>
<dbReference type="GO" id="GO:0009244">
    <property type="term" value="P:lipopolysaccharide core region biosynthetic process"/>
    <property type="evidence" value="ECO:0007669"/>
    <property type="project" value="UniProtKB-UniRule"/>
</dbReference>
<comment type="function">
    <text evidence="1 11">Involved in lipopolysaccharide (LPS) biosynthesis. Catalyzes the transfer of 3-deoxy-D-manno-octulosonate (Kdo) residue(s) from CMP-Kdo to lipid IV(A), the tetraacyldisaccharide-1,4'-bisphosphate precursor of lipid A.</text>
</comment>
<dbReference type="SUPFAM" id="SSF53756">
    <property type="entry name" value="UDP-Glycosyltransferase/glycogen phosphorylase"/>
    <property type="match status" value="1"/>
</dbReference>
<accession>A0A7C9QWB8</accession>
<dbReference type="GO" id="GO:0005886">
    <property type="term" value="C:plasma membrane"/>
    <property type="evidence" value="ECO:0007669"/>
    <property type="project" value="UniProtKB-SubCell"/>
</dbReference>
<evidence type="ECO:0000256" key="3">
    <source>
        <dbReference type="ARBA" id="ARBA00006380"/>
    </source>
</evidence>
<dbReference type="InterPro" id="IPR038107">
    <property type="entry name" value="Glycos_transf_N_sf"/>
</dbReference>
<keyword evidence="11" id="KW-0472">Membrane</keyword>
<comment type="subcellular location">
    <subcellularLocation>
        <location evidence="11">Cell membrane</location>
    </subcellularLocation>
</comment>
<organism evidence="13 14">
    <name type="scientific">Magnetospirillum aberrantis SpK</name>
    <dbReference type="NCBI Taxonomy" id="908842"/>
    <lineage>
        <taxon>Bacteria</taxon>
        <taxon>Pseudomonadati</taxon>
        <taxon>Pseudomonadota</taxon>
        <taxon>Alphaproteobacteria</taxon>
        <taxon>Rhodospirillales</taxon>
        <taxon>Rhodospirillaceae</taxon>
        <taxon>Magnetospirillum</taxon>
    </lineage>
</organism>
<sequence>MIFCLYRALTILGGPLICLHLKRRMARGKEDPKRFGERLGRPGLPRPDGRLVWLHGASVGETLSLLPLVERLAARPGWRVLVTSGTVTSAQMMAERLPKGALHQYIPVDRPAWVEAFLDHWRPDLVLWAESDFWPNMLDAIRRRRLPLVLVQGRVSAKSFAGWQQAKGFIGRMLSAFDLCLGQTPEDARRLAALGARRTQCLGNLKMASQPLPADDAELERLHSLVAERPLWLAASTHAGEEALAARVHQHMVQRFPDLLTIIVPRHPHRGADIAAELMAMGVTASLRSSGGEIPPGTSVYVADTMGELGLFYRLCPVVFVGKSLLAKGGQNPFEPARLGAAVVFGPYMDNFPAMAPAMVAAGAAQQVADEADLIRAVSALLADRTALARARTAARAWAEGEAGVLDQIMGAVTPLLEQAEKADAHP</sequence>
<dbReference type="Pfam" id="PF04413">
    <property type="entry name" value="Glycos_transf_N"/>
    <property type="match status" value="1"/>
</dbReference>
<dbReference type="RefSeq" id="WP_163679835.1">
    <property type="nucleotide sequence ID" value="NZ_JAAIYP010000038.1"/>
</dbReference>
<feature type="domain" description="3-deoxy-D-manno-octulosonic-acid transferase N-terminal" evidence="12">
    <location>
        <begin position="33"/>
        <end position="208"/>
    </location>
</feature>
<evidence type="ECO:0000256" key="6">
    <source>
        <dbReference type="ARBA" id="ARBA00022679"/>
    </source>
</evidence>
<dbReference type="UniPathway" id="UPA00958"/>
<comment type="caution">
    <text evidence="13">The sequence shown here is derived from an EMBL/GenBank/DDBJ whole genome shotgun (WGS) entry which is preliminary data.</text>
</comment>
<evidence type="ECO:0000256" key="8">
    <source>
        <dbReference type="ARBA" id="ARBA00049183"/>
    </source>
</evidence>
<evidence type="ECO:0000256" key="9">
    <source>
        <dbReference type="PIRSR" id="PIRSR639901-1"/>
    </source>
</evidence>
<evidence type="ECO:0000256" key="5">
    <source>
        <dbReference type="ARBA" id="ARBA00019077"/>
    </source>
</evidence>
<dbReference type="GO" id="GO:0043842">
    <property type="term" value="F:Kdo transferase activity"/>
    <property type="evidence" value="ECO:0007669"/>
    <property type="project" value="UniProtKB-EC"/>
</dbReference>
<evidence type="ECO:0000256" key="7">
    <source>
        <dbReference type="ARBA" id="ARBA00031445"/>
    </source>
</evidence>
<evidence type="ECO:0000256" key="10">
    <source>
        <dbReference type="PIRSR" id="PIRSR639901-2"/>
    </source>
</evidence>
<comment type="catalytic activity">
    <reaction evidence="8 11">
        <text>lipid IVA (E. coli) + CMP-3-deoxy-beta-D-manno-octulosonate = alpha-Kdo-(2-&gt;6)-lipid IVA (E. coli) + CMP + H(+)</text>
        <dbReference type="Rhea" id="RHEA:28066"/>
        <dbReference type="ChEBI" id="CHEBI:15378"/>
        <dbReference type="ChEBI" id="CHEBI:58603"/>
        <dbReference type="ChEBI" id="CHEBI:60364"/>
        <dbReference type="ChEBI" id="CHEBI:60377"/>
        <dbReference type="ChEBI" id="CHEBI:85987"/>
        <dbReference type="EC" id="2.4.99.12"/>
    </reaction>
</comment>
<dbReference type="EMBL" id="JAAIYP010000038">
    <property type="protein sequence ID" value="NFV80856.1"/>
    <property type="molecule type" value="Genomic_DNA"/>
</dbReference>
<feature type="site" description="Transition state stabilizer" evidence="10">
    <location>
        <position position="130"/>
    </location>
</feature>
<evidence type="ECO:0000256" key="11">
    <source>
        <dbReference type="RuleBase" id="RU365103"/>
    </source>
</evidence>
<comment type="pathway">
    <text evidence="2 11">Bacterial outer membrane biogenesis; LPS core biosynthesis.</text>
</comment>
<dbReference type="InterPro" id="IPR039901">
    <property type="entry name" value="Kdotransferase"/>
</dbReference>
<dbReference type="PANTHER" id="PTHR42755:SF1">
    <property type="entry name" value="3-DEOXY-D-MANNO-OCTULOSONIC ACID TRANSFERASE, MITOCHONDRIAL-RELATED"/>
    <property type="match status" value="1"/>
</dbReference>
<dbReference type="Gene3D" id="3.40.50.2000">
    <property type="entry name" value="Glycogen Phosphorylase B"/>
    <property type="match status" value="1"/>
</dbReference>
<keyword evidence="11" id="KW-0448">Lipopolysaccharide biosynthesis</keyword>
<dbReference type="GO" id="GO:0009245">
    <property type="term" value="P:lipid A biosynthetic process"/>
    <property type="evidence" value="ECO:0007669"/>
    <property type="project" value="TreeGrafter"/>
</dbReference>
<dbReference type="EC" id="2.4.99.12" evidence="4 11"/>
<evidence type="ECO:0000259" key="12">
    <source>
        <dbReference type="Pfam" id="PF04413"/>
    </source>
</evidence>
<proteinExistence type="inferred from homology"/>
<feature type="active site" description="Proton acceptor" evidence="9">
    <location>
        <position position="61"/>
    </location>
</feature>
<gene>
    <name evidence="13" type="ORF">G4223_12115</name>
</gene>
<dbReference type="Proteomes" id="UP000480684">
    <property type="component" value="Unassembled WGS sequence"/>
</dbReference>
<protein>
    <recommendedName>
        <fullName evidence="5 11">3-deoxy-D-manno-octulosonic acid transferase</fullName>
        <shortName evidence="11">Kdo transferase</shortName>
        <ecNumber evidence="4 11">2.4.99.12</ecNumber>
    </recommendedName>
    <alternativeName>
        <fullName evidence="7 11">Lipid IV(A) 3-deoxy-D-manno-octulosonic acid transferase</fullName>
    </alternativeName>
</protein>
<evidence type="ECO:0000256" key="1">
    <source>
        <dbReference type="ARBA" id="ARBA00003394"/>
    </source>
</evidence>
<dbReference type="AlphaFoldDB" id="A0A7C9QWB8"/>
<keyword evidence="14" id="KW-1185">Reference proteome</keyword>
<dbReference type="InterPro" id="IPR007507">
    <property type="entry name" value="Glycos_transf_N"/>
</dbReference>
<evidence type="ECO:0000256" key="2">
    <source>
        <dbReference type="ARBA" id="ARBA00004713"/>
    </source>
</evidence>
<reference evidence="13 14" key="1">
    <citation type="submission" date="2020-02" db="EMBL/GenBank/DDBJ databases">
        <authorList>
            <person name="Dziuba M."/>
            <person name="Kuznetsov B."/>
            <person name="Mardanov A."/>
            <person name="Ravin N."/>
            <person name="Grouzdev D."/>
        </authorList>
    </citation>
    <scope>NUCLEOTIDE SEQUENCE [LARGE SCALE GENOMIC DNA]</scope>
    <source>
        <strain evidence="13 14">SpK</strain>
    </source>
</reference>
<dbReference type="PANTHER" id="PTHR42755">
    <property type="entry name" value="3-DEOXY-MANNO-OCTULOSONATE CYTIDYLYLTRANSFERASE"/>
    <property type="match status" value="1"/>
</dbReference>
<name>A0A7C9QWB8_9PROT</name>
<keyword evidence="6 11" id="KW-0808">Transferase</keyword>
<evidence type="ECO:0000313" key="13">
    <source>
        <dbReference type="EMBL" id="NFV80856.1"/>
    </source>
</evidence>
<keyword evidence="11" id="KW-1003">Cell membrane</keyword>
<evidence type="ECO:0000256" key="4">
    <source>
        <dbReference type="ARBA" id="ARBA00012621"/>
    </source>
</evidence>